<organism evidence="1 2">
    <name type="scientific">Purpureocillium lilacinum</name>
    <name type="common">Paecilomyces lilacinus</name>
    <dbReference type="NCBI Taxonomy" id="33203"/>
    <lineage>
        <taxon>Eukaryota</taxon>
        <taxon>Fungi</taxon>
        <taxon>Dikarya</taxon>
        <taxon>Ascomycota</taxon>
        <taxon>Pezizomycotina</taxon>
        <taxon>Sordariomycetes</taxon>
        <taxon>Hypocreomycetidae</taxon>
        <taxon>Hypocreales</taxon>
        <taxon>Ophiocordycipitaceae</taxon>
        <taxon>Purpureocillium</taxon>
    </lineage>
</organism>
<evidence type="ECO:0000313" key="1">
    <source>
        <dbReference type="EMBL" id="OAQ57330.1"/>
    </source>
</evidence>
<proteinExistence type="predicted"/>
<name>A0A179EWD0_PURLI</name>
<dbReference type="AlphaFoldDB" id="A0A179EWD0"/>
<sequence length="253" mass="28014">MGDGIAVRAKPRVGRIYRRDDVAKPCVGGRVNVEHLGDGITADLVLSSFQSTTGAVVSSGLWDRLREHKQDIIMWMHLGGHARIKALGAQLREPERLRKVSGELLGDLDARFDLGLRWVAEEAVDKVRCVPTSGDGVSSMLRWLYRRFVVAGLDSRHDCFICPAELRSTACAFEVCPLLLSLPVEQSDSGWPVDCRNGVMTRDTFALFCAWLNVHTLILVCSLLAKDFDPPFELWKVGVELVGQVKADLGWSV</sequence>
<dbReference type="EMBL" id="LSBI01000127">
    <property type="protein sequence ID" value="OAQ57330.1"/>
    <property type="molecule type" value="Genomic_DNA"/>
</dbReference>
<protein>
    <submittedName>
        <fullName evidence="1">Uncharacterized protein</fullName>
    </submittedName>
</protein>
<evidence type="ECO:0000313" key="2">
    <source>
        <dbReference type="Proteomes" id="UP000078340"/>
    </source>
</evidence>
<comment type="caution">
    <text evidence="1">The sequence shown here is derived from an EMBL/GenBank/DDBJ whole genome shotgun (WGS) entry which is preliminary data.</text>
</comment>
<dbReference type="Proteomes" id="UP000078340">
    <property type="component" value="Unassembled WGS sequence"/>
</dbReference>
<reference evidence="1 2" key="1">
    <citation type="submission" date="2016-02" db="EMBL/GenBank/DDBJ databases">
        <title>Biosynthesis of antibiotic leucinostatins and their inhibition on Phytophthora in bio-control Purpureocillium lilacinum.</title>
        <authorList>
            <person name="Wang G."/>
            <person name="Liu Z."/>
            <person name="Lin R."/>
            <person name="Li E."/>
            <person name="Mao Z."/>
            <person name="Ling J."/>
            <person name="Yin W."/>
            <person name="Xie B."/>
        </authorList>
    </citation>
    <scope>NUCLEOTIDE SEQUENCE [LARGE SCALE GENOMIC DNA]</scope>
    <source>
        <strain evidence="1">PLFJ-1</strain>
    </source>
</reference>
<accession>A0A179EWD0</accession>
<gene>
    <name evidence="1" type="ORF">VFPFJ_11759</name>
</gene>